<proteinExistence type="predicted"/>
<dbReference type="EMBL" id="CM001742">
    <property type="protein sequence ID" value="KJB19602.1"/>
    <property type="molecule type" value="Genomic_DNA"/>
</dbReference>
<dbReference type="STRING" id="29730.A0A0D2MME9"/>
<evidence type="ECO:0000313" key="2">
    <source>
        <dbReference type="EMBL" id="KJB19602.1"/>
    </source>
</evidence>
<gene>
    <name evidence="2" type="ORF">B456_003G110900</name>
</gene>
<dbReference type="SUPFAM" id="SSF88723">
    <property type="entry name" value="PIN domain-like"/>
    <property type="match status" value="1"/>
</dbReference>
<dbReference type="AlphaFoldDB" id="A0A0D2MME9"/>
<accession>A0A0D2MME9</accession>
<feature type="region of interest" description="Disordered" evidence="1">
    <location>
        <begin position="103"/>
        <end position="122"/>
    </location>
</feature>
<dbReference type="Gramene" id="KJB19602">
    <property type="protein sequence ID" value="KJB19602"/>
    <property type="gene ID" value="B456_003G110900"/>
</dbReference>
<name>A0A0D2MME9_GOSRA</name>
<dbReference type="Proteomes" id="UP000032304">
    <property type="component" value="Chromosome 3"/>
</dbReference>
<dbReference type="Gene3D" id="3.40.50.1010">
    <property type="entry name" value="5'-nuclease"/>
    <property type="match status" value="1"/>
</dbReference>
<evidence type="ECO:0000256" key="1">
    <source>
        <dbReference type="SAM" id="MobiDB-lite"/>
    </source>
</evidence>
<organism evidence="2 3">
    <name type="scientific">Gossypium raimondii</name>
    <name type="common">Peruvian cotton</name>
    <name type="synonym">Gossypium klotzschianum subsp. raimondii</name>
    <dbReference type="NCBI Taxonomy" id="29730"/>
    <lineage>
        <taxon>Eukaryota</taxon>
        <taxon>Viridiplantae</taxon>
        <taxon>Streptophyta</taxon>
        <taxon>Embryophyta</taxon>
        <taxon>Tracheophyta</taxon>
        <taxon>Spermatophyta</taxon>
        <taxon>Magnoliopsida</taxon>
        <taxon>eudicotyledons</taxon>
        <taxon>Gunneridae</taxon>
        <taxon>Pentapetalae</taxon>
        <taxon>rosids</taxon>
        <taxon>malvids</taxon>
        <taxon>Malvales</taxon>
        <taxon>Malvaceae</taxon>
        <taxon>Malvoideae</taxon>
        <taxon>Gossypium</taxon>
    </lineage>
</organism>
<sequence length="122" mass="13566">MLSLFVFSLYFDHLPTDRLQMGEVVSTIPTSNGPKRLAENIQDAYAEAASIAEQASLFTSFILPASSFGFLFSSDASYVFDGQPPDLKKQELAKRYSKRADATEDLQEAMETGNKDIEKLNM</sequence>
<evidence type="ECO:0000313" key="3">
    <source>
        <dbReference type="Proteomes" id="UP000032304"/>
    </source>
</evidence>
<feature type="compositionally biased region" description="Basic and acidic residues" evidence="1">
    <location>
        <begin position="113"/>
        <end position="122"/>
    </location>
</feature>
<protein>
    <submittedName>
        <fullName evidence="2">Uncharacterized protein</fullName>
    </submittedName>
</protein>
<dbReference type="eggNOG" id="KOG2519">
    <property type="taxonomic scope" value="Eukaryota"/>
</dbReference>
<reference evidence="2 3" key="1">
    <citation type="journal article" date="2012" name="Nature">
        <title>Repeated polyploidization of Gossypium genomes and the evolution of spinnable cotton fibres.</title>
        <authorList>
            <person name="Paterson A.H."/>
            <person name="Wendel J.F."/>
            <person name="Gundlach H."/>
            <person name="Guo H."/>
            <person name="Jenkins J."/>
            <person name="Jin D."/>
            <person name="Llewellyn D."/>
            <person name="Showmaker K.C."/>
            <person name="Shu S."/>
            <person name="Udall J."/>
            <person name="Yoo M.J."/>
            <person name="Byers R."/>
            <person name="Chen W."/>
            <person name="Doron-Faigenboim A."/>
            <person name="Duke M.V."/>
            <person name="Gong L."/>
            <person name="Grimwood J."/>
            <person name="Grover C."/>
            <person name="Grupp K."/>
            <person name="Hu G."/>
            <person name="Lee T.H."/>
            <person name="Li J."/>
            <person name="Lin L."/>
            <person name="Liu T."/>
            <person name="Marler B.S."/>
            <person name="Page J.T."/>
            <person name="Roberts A.W."/>
            <person name="Romanel E."/>
            <person name="Sanders W.S."/>
            <person name="Szadkowski E."/>
            <person name="Tan X."/>
            <person name="Tang H."/>
            <person name="Xu C."/>
            <person name="Wang J."/>
            <person name="Wang Z."/>
            <person name="Zhang D."/>
            <person name="Zhang L."/>
            <person name="Ashrafi H."/>
            <person name="Bedon F."/>
            <person name="Bowers J.E."/>
            <person name="Brubaker C.L."/>
            <person name="Chee P.W."/>
            <person name="Das S."/>
            <person name="Gingle A.R."/>
            <person name="Haigler C.H."/>
            <person name="Harker D."/>
            <person name="Hoffmann L.V."/>
            <person name="Hovav R."/>
            <person name="Jones D.C."/>
            <person name="Lemke C."/>
            <person name="Mansoor S."/>
            <person name="ur Rahman M."/>
            <person name="Rainville L.N."/>
            <person name="Rambani A."/>
            <person name="Reddy U.K."/>
            <person name="Rong J.K."/>
            <person name="Saranga Y."/>
            <person name="Scheffler B.E."/>
            <person name="Scheffler J.A."/>
            <person name="Stelly D.M."/>
            <person name="Triplett B.A."/>
            <person name="Van Deynze A."/>
            <person name="Vaslin M.F."/>
            <person name="Waghmare V.N."/>
            <person name="Walford S.A."/>
            <person name="Wright R.J."/>
            <person name="Zaki E.A."/>
            <person name="Zhang T."/>
            <person name="Dennis E.S."/>
            <person name="Mayer K.F."/>
            <person name="Peterson D.G."/>
            <person name="Rokhsar D.S."/>
            <person name="Wang X."/>
            <person name="Schmutz J."/>
        </authorList>
    </citation>
    <scope>NUCLEOTIDE SEQUENCE [LARGE SCALE GENOMIC DNA]</scope>
</reference>
<keyword evidence="3" id="KW-1185">Reference proteome</keyword>
<dbReference type="InterPro" id="IPR029060">
    <property type="entry name" value="PIN-like_dom_sf"/>
</dbReference>